<evidence type="ECO:0000313" key="2">
    <source>
        <dbReference type="EMBL" id="RKQ12503.1"/>
    </source>
</evidence>
<dbReference type="EMBL" id="RBZO01000041">
    <property type="protein sequence ID" value="RKQ12503.1"/>
    <property type="molecule type" value="Genomic_DNA"/>
</dbReference>
<sequence>MMKLIWGYILVFILAALPFFEGYAVIPIAIVAGLGVVPVMVLGLVGNILTVLLVILFINQIKNWRKKRKKEKEQKESKRSARAENLWKKYGLPGLAMLGPLFVGSHLTAIAGMTFGGTKQRTFIWVSASITIWSIVFTILLYFGIDFLGLEDRGILNYFNTNE</sequence>
<keyword evidence="2" id="KW-0238">DNA-binding</keyword>
<keyword evidence="1" id="KW-0472">Membrane</keyword>
<dbReference type="Proteomes" id="UP000281813">
    <property type="component" value="Unassembled WGS sequence"/>
</dbReference>
<feature type="transmembrane region" description="Helical" evidence="1">
    <location>
        <begin position="123"/>
        <end position="145"/>
    </location>
</feature>
<dbReference type="Pfam" id="PF06695">
    <property type="entry name" value="Sm_multidrug_ex"/>
    <property type="match status" value="1"/>
</dbReference>
<feature type="transmembrane region" description="Helical" evidence="1">
    <location>
        <begin position="34"/>
        <end position="58"/>
    </location>
</feature>
<dbReference type="RefSeq" id="WP_121134331.1">
    <property type="nucleotide sequence ID" value="NZ_RBZO01000041.1"/>
</dbReference>
<keyword evidence="1" id="KW-0812">Transmembrane</keyword>
<keyword evidence="3" id="KW-1185">Reference proteome</keyword>
<dbReference type="OrthoDB" id="6400183at2"/>
<name>A0A494YS98_9BACI</name>
<proteinExistence type="predicted"/>
<comment type="caution">
    <text evidence="2">The sequence shown here is derived from an EMBL/GenBank/DDBJ whole genome shotgun (WGS) entry which is preliminary data.</text>
</comment>
<evidence type="ECO:0000256" key="1">
    <source>
        <dbReference type="SAM" id="Phobius"/>
    </source>
</evidence>
<organism evidence="2 3">
    <name type="scientific">Oceanobacillus bengalensis</name>
    <dbReference type="NCBI Taxonomy" id="1435466"/>
    <lineage>
        <taxon>Bacteria</taxon>
        <taxon>Bacillati</taxon>
        <taxon>Bacillota</taxon>
        <taxon>Bacilli</taxon>
        <taxon>Bacillales</taxon>
        <taxon>Bacillaceae</taxon>
        <taxon>Oceanobacillus</taxon>
    </lineage>
</organism>
<gene>
    <name evidence="2" type="ORF">D8M05_18040</name>
</gene>
<reference evidence="2 3" key="1">
    <citation type="journal article" date="2015" name="Antonie Van Leeuwenhoek">
        <title>Oceanobacillus bengalensis sp. nov., a bacterium isolated from seawater of the Bay of Bengal.</title>
        <authorList>
            <person name="Yongchang O."/>
            <person name="Xiang W."/>
            <person name="Wang G."/>
        </authorList>
    </citation>
    <scope>NUCLEOTIDE SEQUENCE [LARGE SCALE GENOMIC DNA]</scope>
    <source>
        <strain evidence="2 3">MCCC 1K00260</strain>
    </source>
</reference>
<keyword evidence="1" id="KW-1133">Transmembrane helix</keyword>
<accession>A0A494YS98</accession>
<dbReference type="GO" id="GO:0003677">
    <property type="term" value="F:DNA binding"/>
    <property type="evidence" value="ECO:0007669"/>
    <property type="project" value="UniProtKB-KW"/>
</dbReference>
<protein>
    <submittedName>
        <fullName evidence="2">DNA-binding protein</fullName>
    </submittedName>
</protein>
<dbReference type="InterPro" id="IPR009577">
    <property type="entry name" value="Sm_multidrug_ex"/>
</dbReference>
<evidence type="ECO:0000313" key="3">
    <source>
        <dbReference type="Proteomes" id="UP000281813"/>
    </source>
</evidence>
<dbReference type="AlphaFoldDB" id="A0A494YS98"/>
<feature type="transmembrane region" description="Helical" evidence="1">
    <location>
        <begin position="90"/>
        <end position="111"/>
    </location>
</feature>